<proteinExistence type="predicted"/>
<dbReference type="SFLD" id="SFLDG00179">
    <property type="entry name" value="mandelate_racemase"/>
    <property type="match status" value="1"/>
</dbReference>
<organism evidence="5 6">
    <name type="scientific">Flavimaribacter sediminis</name>
    <dbReference type="NCBI Taxonomy" id="2865987"/>
    <lineage>
        <taxon>Bacteria</taxon>
        <taxon>Pseudomonadati</taxon>
        <taxon>Pseudomonadota</taxon>
        <taxon>Alphaproteobacteria</taxon>
        <taxon>Hyphomicrobiales</taxon>
        <taxon>Rhizobiaceae</taxon>
        <taxon>Flavimaribacter</taxon>
    </lineage>
</organism>
<dbReference type="GO" id="GO:0009063">
    <property type="term" value="P:amino acid catabolic process"/>
    <property type="evidence" value="ECO:0007669"/>
    <property type="project" value="InterPro"/>
</dbReference>
<accession>A0AAE2ZV31</accession>
<evidence type="ECO:0000256" key="2">
    <source>
        <dbReference type="ARBA" id="ARBA00022723"/>
    </source>
</evidence>
<evidence type="ECO:0000256" key="1">
    <source>
        <dbReference type="ARBA" id="ARBA00001946"/>
    </source>
</evidence>
<dbReference type="PROSITE" id="PS00908">
    <property type="entry name" value="MR_MLE_1"/>
    <property type="match status" value="1"/>
</dbReference>
<dbReference type="Gene3D" id="3.20.20.120">
    <property type="entry name" value="Enolase-like C-terminal domain"/>
    <property type="match status" value="1"/>
</dbReference>
<dbReference type="SMART" id="SM00922">
    <property type="entry name" value="MR_MLE"/>
    <property type="match status" value="1"/>
</dbReference>
<dbReference type="InterPro" id="IPR029017">
    <property type="entry name" value="Enolase-like_N"/>
</dbReference>
<sequence>MKITSIDTFTDAFVCFVRVTTEDGSQGWGQVAPYNADITASVLHRQVAPYSLGQDAFDIARLIEIIPEREHKFPGSYLARAMGGLDTALLDLRGKLEGKPVCELLGGAPGTVRAYASSMKRDIRPADEAERLKKLQQDYGFTAVKFRIGSECGHDQDEWPGRTEEIVPAIRKAMADGTTLLVDANSCYSPQKAIEIGRFLEDNGVSHYEEPCPYWRYEQTKQVTDALDIDVTGGEQDCSLVDWERMIDGRVVDVIQPDVCYLGGMHRTMQVARLAHEAGIPCTPHSANLSMVTLFTMHLLRAIPNAGKYLEFSIEKEDYYPWQEGLFRSSPYEIVDGHARVSDEPGWGVEIEPAWLERSTHQVSKQTP</sequence>
<dbReference type="GO" id="GO:0016836">
    <property type="term" value="F:hydro-lyase activity"/>
    <property type="evidence" value="ECO:0007669"/>
    <property type="project" value="TreeGrafter"/>
</dbReference>
<evidence type="ECO:0000313" key="5">
    <source>
        <dbReference type="EMBL" id="MBW8640217.1"/>
    </source>
</evidence>
<evidence type="ECO:0000259" key="4">
    <source>
        <dbReference type="SMART" id="SM00922"/>
    </source>
</evidence>
<dbReference type="Pfam" id="PF13378">
    <property type="entry name" value="MR_MLE_C"/>
    <property type="match status" value="1"/>
</dbReference>
<comment type="cofactor">
    <cofactor evidence="1">
        <name>Mg(2+)</name>
        <dbReference type="ChEBI" id="CHEBI:18420"/>
    </cofactor>
</comment>
<keyword evidence="6" id="KW-1185">Reference proteome</keyword>
<dbReference type="InterPro" id="IPR013341">
    <property type="entry name" value="Mandelate_racemase_N_dom"/>
</dbReference>
<dbReference type="GO" id="GO:0000287">
    <property type="term" value="F:magnesium ion binding"/>
    <property type="evidence" value="ECO:0007669"/>
    <property type="project" value="TreeGrafter"/>
</dbReference>
<dbReference type="Pfam" id="PF02746">
    <property type="entry name" value="MR_MLE_N"/>
    <property type="match status" value="1"/>
</dbReference>
<dbReference type="GO" id="GO:0016052">
    <property type="term" value="P:carbohydrate catabolic process"/>
    <property type="evidence" value="ECO:0007669"/>
    <property type="project" value="TreeGrafter"/>
</dbReference>
<dbReference type="InterPro" id="IPR013342">
    <property type="entry name" value="Mandelate_racemase_C"/>
</dbReference>
<comment type="caution">
    <text evidence="5">The sequence shown here is derived from an EMBL/GenBank/DDBJ whole genome shotgun (WGS) entry which is preliminary data.</text>
</comment>
<protein>
    <submittedName>
        <fullName evidence="5">Mandelate racemase/muconate lactonizing enzyme family protein</fullName>
    </submittedName>
</protein>
<dbReference type="InterPro" id="IPR029065">
    <property type="entry name" value="Enolase_C-like"/>
</dbReference>
<dbReference type="RefSeq" id="WP_220230930.1">
    <property type="nucleotide sequence ID" value="NZ_JAICBX010000005.1"/>
</dbReference>
<dbReference type="InterPro" id="IPR018110">
    <property type="entry name" value="Mandel_Rmase/mucon_lact_enz_CS"/>
</dbReference>
<feature type="domain" description="Mandelate racemase/muconate lactonizing enzyme C-terminal" evidence="4">
    <location>
        <begin position="125"/>
        <end position="230"/>
    </location>
</feature>
<dbReference type="PANTHER" id="PTHR13794:SF58">
    <property type="entry name" value="MITOCHONDRIAL ENOLASE SUPERFAMILY MEMBER 1"/>
    <property type="match status" value="1"/>
</dbReference>
<dbReference type="PANTHER" id="PTHR13794">
    <property type="entry name" value="ENOLASE SUPERFAMILY, MANDELATE RACEMASE"/>
    <property type="match status" value="1"/>
</dbReference>
<dbReference type="InterPro" id="IPR036849">
    <property type="entry name" value="Enolase-like_C_sf"/>
</dbReference>
<keyword evidence="3" id="KW-0460">Magnesium</keyword>
<keyword evidence="2" id="KW-0479">Metal-binding</keyword>
<dbReference type="EMBL" id="JAICBX010000005">
    <property type="protein sequence ID" value="MBW8640217.1"/>
    <property type="molecule type" value="Genomic_DNA"/>
</dbReference>
<dbReference type="Gene3D" id="3.30.390.10">
    <property type="entry name" value="Enolase-like, N-terminal domain"/>
    <property type="match status" value="1"/>
</dbReference>
<dbReference type="SUPFAM" id="SSF51604">
    <property type="entry name" value="Enolase C-terminal domain-like"/>
    <property type="match status" value="1"/>
</dbReference>
<evidence type="ECO:0000313" key="6">
    <source>
        <dbReference type="Proteomes" id="UP001196509"/>
    </source>
</evidence>
<evidence type="ECO:0000256" key="3">
    <source>
        <dbReference type="ARBA" id="ARBA00022842"/>
    </source>
</evidence>
<dbReference type="CDD" id="cd03316">
    <property type="entry name" value="MR_like"/>
    <property type="match status" value="1"/>
</dbReference>
<dbReference type="InterPro" id="IPR046945">
    <property type="entry name" value="RHMD-like"/>
</dbReference>
<dbReference type="AlphaFoldDB" id="A0AAE2ZV31"/>
<dbReference type="Proteomes" id="UP001196509">
    <property type="component" value="Unassembled WGS sequence"/>
</dbReference>
<dbReference type="SUPFAM" id="SSF54826">
    <property type="entry name" value="Enolase N-terminal domain-like"/>
    <property type="match status" value="1"/>
</dbReference>
<reference evidence="5" key="1">
    <citation type="submission" date="2021-08" db="EMBL/GenBank/DDBJ databases">
        <title>Hoeflea bacterium WL0058 sp. nov., isolated from the sediment.</title>
        <authorList>
            <person name="Wang L."/>
            <person name="Zhang D."/>
        </authorList>
    </citation>
    <scope>NUCLEOTIDE SEQUENCE</scope>
    <source>
        <strain evidence="5">WL0058</strain>
    </source>
</reference>
<dbReference type="SFLD" id="SFLDS00001">
    <property type="entry name" value="Enolase"/>
    <property type="match status" value="1"/>
</dbReference>
<name>A0AAE2ZV31_9HYPH</name>
<gene>
    <name evidence="5" type="ORF">K1W69_23690</name>
</gene>